<name>A0A2H0TZR1_9BACT</name>
<dbReference type="EMBL" id="PFBU01000005">
    <property type="protein sequence ID" value="PIR78704.1"/>
    <property type="molecule type" value="Genomic_DNA"/>
</dbReference>
<comment type="caution">
    <text evidence="2">The sequence shown here is derived from an EMBL/GenBank/DDBJ whole genome shotgun (WGS) entry which is preliminary data.</text>
</comment>
<evidence type="ECO:0000313" key="3">
    <source>
        <dbReference type="Proteomes" id="UP000230852"/>
    </source>
</evidence>
<keyword evidence="1" id="KW-0472">Membrane</keyword>
<proteinExistence type="predicted"/>
<feature type="transmembrane region" description="Helical" evidence="1">
    <location>
        <begin position="20"/>
        <end position="38"/>
    </location>
</feature>
<protein>
    <submittedName>
        <fullName evidence="2">Uncharacterized protein</fullName>
    </submittedName>
</protein>
<gene>
    <name evidence="2" type="ORF">COU28_00235</name>
</gene>
<evidence type="ECO:0000256" key="1">
    <source>
        <dbReference type="SAM" id="Phobius"/>
    </source>
</evidence>
<dbReference type="AlphaFoldDB" id="A0A2H0TZR1"/>
<keyword evidence="1" id="KW-1133">Transmembrane helix</keyword>
<reference evidence="3" key="1">
    <citation type="submission" date="2017-09" db="EMBL/GenBank/DDBJ databases">
        <title>Depth-based differentiation of microbial function through sediment-hosted aquifers and enrichment of novel symbionts in the deep terrestrial subsurface.</title>
        <authorList>
            <person name="Probst A.J."/>
            <person name="Ladd B."/>
            <person name="Jarett J.K."/>
            <person name="Geller-Mcgrath D.E."/>
            <person name="Sieber C.M.K."/>
            <person name="Emerson J.B."/>
            <person name="Anantharaman K."/>
            <person name="Thomas B.C."/>
            <person name="Malmstrom R."/>
            <person name="Stieglmeier M."/>
            <person name="Klingl A."/>
            <person name="Woyke T."/>
            <person name="Ryan C.M."/>
            <person name="Banfield J.F."/>
        </authorList>
    </citation>
    <scope>NUCLEOTIDE SEQUENCE [LARGE SCALE GENOMIC DNA]</scope>
</reference>
<sequence>MQSSEPIPINTPPKLHILNLFLLFLLLIMMIITQVLMGKIQVEMKMDRQGAMQFFSSFSFLGTQVGNKTKLNGNLGEDVEKLAISKGVPNIYGNEMNLSFDNVEPAMNTMKQYDPDYGGTKLSLSSEEMSRYTKIGLIIACEYCCGVTSIVFPNARAACGCAHSQAMRGLLTYLIKYHGSEFSDDQLLRELARWKGRYFPKQMMNKVSEQIQSGEYTTDVASLLLDVKLPKYNNSKGKIPLPTSITDLPSMVGGC</sequence>
<evidence type="ECO:0000313" key="2">
    <source>
        <dbReference type="EMBL" id="PIR78704.1"/>
    </source>
</evidence>
<accession>A0A2H0TZR1</accession>
<keyword evidence="1" id="KW-0812">Transmembrane</keyword>
<dbReference type="Proteomes" id="UP000230852">
    <property type="component" value="Unassembled WGS sequence"/>
</dbReference>
<organism evidence="2 3">
    <name type="scientific">Candidatus Magasanikbacteria bacterium CG10_big_fil_rev_8_21_14_0_10_36_16</name>
    <dbReference type="NCBI Taxonomy" id="1974645"/>
    <lineage>
        <taxon>Bacteria</taxon>
        <taxon>Candidatus Magasanikiibacteriota</taxon>
    </lineage>
</organism>